<gene>
    <name evidence="2" type="ORF">O181_045326</name>
</gene>
<evidence type="ECO:0000313" key="3">
    <source>
        <dbReference type="Proteomes" id="UP000765509"/>
    </source>
</evidence>
<evidence type="ECO:0000313" key="2">
    <source>
        <dbReference type="EMBL" id="MBW0505611.1"/>
    </source>
</evidence>
<feature type="compositionally biased region" description="Polar residues" evidence="1">
    <location>
        <begin position="20"/>
        <end position="32"/>
    </location>
</feature>
<protein>
    <submittedName>
        <fullName evidence="2">Uncharacterized protein</fullName>
    </submittedName>
</protein>
<evidence type="ECO:0000256" key="1">
    <source>
        <dbReference type="SAM" id="MobiDB-lite"/>
    </source>
</evidence>
<proteinExistence type="predicted"/>
<accession>A0A9Q3DS46</accession>
<dbReference type="Proteomes" id="UP000765509">
    <property type="component" value="Unassembled WGS sequence"/>
</dbReference>
<reference evidence="2" key="1">
    <citation type="submission" date="2021-03" db="EMBL/GenBank/DDBJ databases">
        <title>Draft genome sequence of rust myrtle Austropuccinia psidii MF-1, a brazilian biotype.</title>
        <authorList>
            <person name="Quecine M.C."/>
            <person name="Pachon D.M.R."/>
            <person name="Bonatelli M.L."/>
            <person name="Correr F.H."/>
            <person name="Franceschini L.M."/>
            <person name="Leite T.F."/>
            <person name="Margarido G.R.A."/>
            <person name="Almeida C.A."/>
            <person name="Ferrarezi J.A."/>
            <person name="Labate C.A."/>
        </authorList>
    </citation>
    <scope>NUCLEOTIDE SEQUENCE</scope>
    <source>
        <strain evidence="2">MF-1</strain>
    </source>
</reference>
<dbReference type="AlphaFoldDB" id="A0A9Q3DS46"/>
<feature type="region of interest" description="Disordered" evidence="1">
    <location>
        <begin position="94"/>
        <end position="121"/>
    </location>
</feature>
<sequence length="121" mass="13600">MDITLELDTRYHNRQKEKGSNQGKKPSVTGSNHLRPPQDSSSKKPHQMKSKKGKNFQVPKDNPHAFLLNKDNKSISSEKERLIKEALCIYCGGKNPIEKCSKKPQNRPGTSRGFPSKQGKA</sequence>
<dbReference type="OrthoDB" id="8942758at2759"/>
<feature type="compositionally biased region" description="Basic residues" evidence="1">
    <location>
        <begin position="43"/>
        <end position="54"/>
    </location>
</feature>
<feature type="compositionally biased region" description="Basic and acidic residues" evidence="1">
    <location>
        <begin position="7"/>
        <end position="19"/>
    </location>
</feature>
<keyword evidence="3" id="KW-1185">Reference proteome</keyword>
<name>A0A9Q3DS46_9BASI</name>
<dbReference type="EMBL" id="AVOT02018594">
    <property type="protein sequence ID" value="MBW0505611.1"/>
    <property type="molecule type" value="Genomic_DNA"/>
</dbReference>
<organism evidence="2 3">
    <name type="scientific">Austropuccinia psidii MF-1</name>
    <dbReference type="NCBI Taxonomy" id="1389203"/>
    <lineage>
        <taxon>Eukaryota</taxon>
        <taxon>Fungi</taxon>
        <taxon>Dikarya</taxon>
        <taxon>Basidiomycota</taxon>
        <taxon>Pucciniomycotina</taxon>
        <taxon>Pucciniomycetes</taxon>
        <taxon>Pucciniales</taxon>
        <taxon>Sphaerophragmiaceae</taxon>
        <taxon>Austropuccinia</taxon>
    </lineage>
</organism>
<comment type="caution">
    <text evidence="2">The sequence shown here is derived from an EMBL/GenBank/DDBJ whole genome shotgun (WGS) entry which is preliminary data.</text>
</comment>
<feature type="region of interest" description="Disordered" evidence="1">
    <location>
        <begin position="1"/>
        <end position="74"/>
    </location>
</feature>